<dbReference type="Proteomes" id="UP001217089">
    <property type="component" value="Unassembled WGS sequence"/>
</dbReference>
<evidence type="ECO:0008006" key="4">
    <source>
        <dbReference type="Google" id="ProtNLM"/>
    </source>
</evidence>
<accession>A0ABQ9EYP1</accession>
<comment type="caution">
    <text evidence="2">The sequence shown here is derived from an EMBL/GenBank/DDBJ whole genome shotgun (WGS) entry which is preliminary data.</text>
</comment>
<dbReference type="InterPro" id="IPR019265">
    <property type="entry name" value="RTRAF"/>
</dbReference>
<evidence type="ECO:0000313" key="3">
    <source>
        <dbReference type="Proteomes" id="UP001217089"/>
    </source>
</evidence>
<dbReference type="PANTHER" id="PTHR15924">
    <property type="entry name" value="CLE"/>
    <property type="match status" value="1"/>
</dbReference>
<reference evidence="2 3" key="1">
    <citation type="submission" date="2022-12" db="EMBL/GenBank/DDBJ databases">
        <title>Chromosome-level genome of Tegillarca granosa.</title>
        <authorList>
            <person name="Kim J."/>
        </authorList>
    </citation>
    <scope>NUCLEOTIDE SEQUENCE [LARGE SCALE GENOMIC DNA]</scope>
    <source>
        <strain evidence="2">Teg-2019</strain>
        <tissue evidence="2">Adductor muscle</tissue>
    </source>
</reference>
<feature type="region of interest" description="Disordered" evidence="1">
    <location>
        <begin position="108"/>
        <end position="133"/>
    </location>
</feature>
<proteinExistence type="predicted"/>
<evidence type="ECO:0000256" key="1">
    <source>
        <dbReference type="SAM" id="MobiDB-lite"/>
    </source>
</evidence>
<protein>
    <recommendedName>
        <fullName evidence="4">RNA transcription, translation and transport factor protein</fullName>
    </recommendedName>
</protein>
<sequence>MLKGGLQFIMYRRKLLALDFNQPENFNVADESQFRNLILWLEDQKIRHYKIEDRAGLRNLSSSDWPKTCETYLQELGSPYQLTEKQEVVDWILGYAVRLEYGDNVEKYKSASPESTQQSKQTPGASSNPLDSLDFDDADFKAGVASLAMMLQIPPHPDHLEQLKAICLLVKDKLSKEALENAAKKSTKNIESIPLDKTELGFDTGDYIINEAAKILRLLHIKDLRDLQSHINEAIVSVQALIANPKTDSRLGKVGKG</sequence>
<dbReference type="Pfam" id="PF10036">
    <property type="entry name" value="RLL"/>
    <property type="match status" value="1"/>
</dbReference>
<keyword evidence="3" id="KW-1185">Reference proteome</keyword>
<gene>
    <name evidence="2" type="ORF">KUTeg_014295</name>
</gene>
<dbReference type="EMBL" id="JARBDR010000657">
    <property type="protein sequence ID" value="KAJ8309421.1"/>
    <property type="molecule type" value="Genomic_DNA"/>
</dbReference>
<feature type="compositionally biased region" description="Polar residues" evidence="1">
    <location>
        <begin position="112"/>
        <end position="130"/>
    </location>
</feature>
<organism evidence="2 3">
    <name type="scientific">Tegillarca granosa</name>
    <name type="common">Malaysian cockle</name>
    <name type="synonym">Anadara granosa</name>
    <dbReference type="NCBI Taxonomy" id="220873"/>
    <lineage>
        <taxon>Eukaryota</taxon>
        <taxon>Metazoa</taxon>
        <taxon>Spiralia</taxon>
        <taxon>Lophotrochozoa</taxon>
        <taxon>Mollusca</taxon>
        <taxon>Bivalvia</taxon>
        <taxon>Autobranchia</taxon>
        <taxon>Pteriomorphia</taxon>
        <taxon>Arcoida</taxon>
        <taxon>Arcoidea</taxon>
        <taxon>Arcidae</taxon>
        <taxon>Tegillarca</taxon>
    </lineage>
</organism>
<evidence type="ECO:0000313" key="2">
    <source>
        <dbReference type="EMBL" id="KAJ8309421.1"/>
    </source>
</evidence>
<name>A0ABQ9EYP1_TEGGR</name>